<comment type="caution">
    <text evidence="1">The sequence shown here is derived from an EMBL/GenBank/DDBJ whole genome shotgun (WGS) entry which is preliminary data.</text>
</comment>
<organism evidence="1 2">
    <name type="scientific">Streptomyces nanshensis</name>
    <dbReference type="NCBI Taxonomy" id="518642"/>
    <lineage>
        <taxon>Bacteria</taxon>
        <taxon>Bacillati</taxon>
        <taxon>Actinomycetota</taxon>
        <taxon>Actinomycetes</taxon>
        <taxon>Kitasatosporales</taxon>
        <taxon>Streptomycetaceae</taxon>
        <taxon>Streptomyces</taxon>
    </lineage>
</organism>
<dbReference type="RefSeq" id="WP_070203859.1">
    <property type="nucleotide sequence ID" value="NZ_LJGZ01000103.1"/>
</dbReference>
<dbReference type="AlphaFoldDB" id="A0A1E7LJG4"/>
<gene>
    <name evidence="1" type="ORF">AN221_32410</name>
</gene>
<sequence>MSATEPPATIRWNVDKPHRCPKCHAVAIDMEKPKPWRVYTCCRCATRFTRWPFLAFALHRAGVRCSEHRPT</sequence>
<reference evidence="1 2" key="1">
    <citation type="journal article" date="2016" name="Front. Microbiol.">
        <title>Comparative Genomics Analysis of Streptomyces Species Reveals Their Adaptation to the Marine Environment and Their Diversity at the Genomic Level.</title>
        <authorList>
            <person name="Tian X."/>
            <person name="Zhang Z."/>
            <person name="Yang T."/>
            <person name="Chen M."/>
            <person name="Li J."/>
            <person name="Chen F."/>
            <person name="Yang J."/>
            <person name="Li W."/>
            <person name="Zhang B."/>
            <person name="Zhang Z."/>
            <person name="Wu J."/>
            <person name="Zhang C."/>
            <person name="Long L."/>
            <person name="Xiao J."/>
        </authorList>
    </citation>
    <scope>NUCLEOTIDE SEQUENCE [LARGE SCALE GENOMIC DNA]</scope>
    <source>
        <strain evidence="1 2">SCSIO M10372</strain>
    </source>
</reference>
<dbReference type="OrthoDB" id="4170375at2"/>
<protein>
    <submittedName>
        <fullName evidence="1">Uncharacterized protein</fullName>
    </submittedName>
</protein>
<evidence type="ECO:0000313" key="2">
    <source>
        <dbReference type="Proteomes" id="UP000175971"/>
    </source>
</evidence>
<evidence type="ECO:0000313" key="1">
    <source>
        <dbReference type="EMBL" id="OEV16316.1"/>
    </source>
</evidence>
<keyword evidence="2" id="KW-1185">Reference proteome</keyword>
<dbReference type="Proteomes" id="UP000175971">
    <property type="component" value="Unassembled WGS sequence"/>
</dbReference>
<proteinExistence type="predicted"/>
<dbReference type="EMBL" id="LJGZ01000103">
    <property type="protein sequence ID" value="OEV16316.1"/>
    <property type="molecule type" value="Genomic_DNA"/>
</dbReference>
<accession>A0A1E7LJG4</accession>
<name>A0A1E7LJG4_9ACTN</name>